<comment type="catalytic activity">
    <reaction evidence="1">
        <text>Random endo-hydrolysis of N-acetyl-beta-D-glucosaminide (1-&gt;4)-beta-linkages in chitin and chitodextrins.</text>
        <dbReference type="EC" id="3.2.1.14"/>
    </reaction>
</comment>
<keyword evidence="4" id="KW-0146">Chitin degradation</keyword>
<gene>
    <name evidence="10" type="ORF">ABHF33_06550</name>
</gene>
<dbReference type="EC" id="3.2.1.14" evidence="2"/>
<dbReference type="PROSITE" id="PS01095">
    <property type="entry name" value="GH18_1"/>
    <property type="match status" value="1"/>
</dbReference>
<dbReference type="InterPro" id="IPR001579">
    <property type="entry name" value="Glyco_hydro_18_chit_AS"/>
</dbReference>
<feature type="chain" id="PRO_5043761569" description="chitinase" evidence="8">
    <location>
        <begin position="23"/>
        <end position="404"/>
    </location>
</feature>
<dbReference type="PANTHER" id="PTHR11177:SF317">
    <property type="entry name" value="CHITINASE 12-RELATED"/>
    <property type="match status" value="1"/>
</dbReference>
<evidence type="ECO:0000313" key="10">
    <source>
        <dbReference type="EMBL" id="XBM01920.1"/>
    </source>
</evidence>
<dbReference type="Gene3D" id="3.20.20.80">
    <property type="entry name" value="Glycosidases"/>
    <property type="match status" value="1"/>
</dbReference>
<keyword evidence="5 6" id="KW-0326">Glycosidase</keyword>
<dbReference type="GO" id="GO:0005975">
    <property type="term" value="P:carbohydrate metabolic process"/>
    <property type="evidence" value="ECO:0007669"/>
    <property type="project" value="InterPro"/>
</dbReference>
<feature type="domain" description="GH18" evidence="9">
    <location>
        <begin position="26"/>
        <end position="400"/>
    </location>
</feature>
<evidence type="ECO:0000259" key="9">
    <source>
        <dbReference type="PROSITE" id="PS51910"/>
    </source>
</evidence>
<keyword evidence="8" id="KW-0732">Signal</keyword>
<dbReference type="InterPro" id="IPR029070">
    <property type="entry name" value="Chitinase_insertion_sf"/>
</dbReference>
<dbReference type="CDD" id="cd06548">
    <property type="entry name" value="GH18_chitinase"/>
    <property type="match status" value="1"/>
</dbReference>
<dbReference type="GO" id="GO:0008843">
    <property type="term" value="F:endochitinase activity"/>
    <property type="evidence" value="ECO:0007669"/>
    <property type="project" value="UniProtKB-EC"/>
</dbReference>
<dbReference type="RefSeq" id="WP_348946157.1">
    <property type="nucleotide sequence ID" value="NZ_CP157355.1"/>
</dbReference>
<dbReference type="SMART" id="SM00636">
    <property type="entry name" value="Glyco_18"/>
    <property type="match status" value="1"/>
</dbReference>
<dbReference type="EMBL" id="CP157355">
    <property type="protein sequence ID" value="XBM01920.1"/>
    <property type="molecule type" value="Genomic_DNA"/>
</dbReference>
<dbReference type="PANTHER" id="PTHR11177">
    <property type="entry name" value="CHITINASE"/>
    <property type="match status" value="1"/>
</dbReference>
<evidence type="ECO:0000256" key="8">
    <source>
        <dbReference type="SAM" id="SignalP"/>
    </source>
</evidence>
<evidence type="ECO:0000256" key="2">
    <source>
        <dbReference type="ARBA" id="ARBA00012729"/>
    </source>
</evidence>
<dbReference type="InterPro" id="IPR001223">
    <property type="entry name" value="Glyco_hydro18_cat"/>
</dbReference>
<keyword evidence="3 6" id="KW-0378">Hydrolase</keyword>
<dbReference type="InterPro" id="IPR017853">
    <property type="entry name" value="GH"/>
</dbReference>
<dbReference type="SUPFAM" id="SSF54556">
    <property type="entry name" value="Chitinase insertion domain"/>
    <property type="match status" value="1"/>
</dbReference>
<dbReference type="InterPro" id="IPR011583">
    <property type="entry name" value="Chitinase_II/V-like_cat"/>
</dbReference>
<sequence length="404" mass="44698">MKKINALCLAILLATAGGATLAADSYKVVGYYISWGQYPTFGHFTPLKIKAEHYTHLNYAFAAVNEAGEVVMADPGEWRNGQGWGDQANFARLAELKKQHPQLKTLISIGGGGKGSKYFSNAGLSVQSRERFADSAIAFMRTHGFDGLDIDWEFPSFAVHPDNLWRRADMDNYLKLFKTLRSKLNAAAQADGKPYLLTLAAEANPTNLPKYDWKAIAATVDWINVMSYQYSGPWSLEAGHIAPLQADPQMGKPARYHVSGTIEAYLQQGVPARQLVLGLQYSGHIWTGCAPGNQGRAVRCKAIGKSTWDYPTEGALDYQDIKRNYLNKNGYVRYWSDAAKAAWLFNPELGALVSYEDPQALAEKLKFLHQQQLGGVMVWEVTADRDDELAGQVSRALRAPAVKE</sequence>
<evidence type="ECO:0000256" key="7">
    <source>
        <dbReference type="RuleBase" id="RU004453"/>
    </source>
</evidence>
<reference evidence="10" key="1">
    <citation type="submission" date="2024-05" db="EMBL/GenBank/DDBJ databases">
        <authorList>
            <person name="Yang L."/>
            <person name="Pan L."/>
        </authorList>
    </citation>
    <scope>NUCLEOTIDE SEQUENCE</scope>
    <source>
        <strain evidence="10">FCG-7</strain>
    </source>
</reference>
<evidence type="ECO:0000256" key="4">
    <source>
        <dbReference type="ARBA" id="ARBA00023024"/>
    </source>
</evidence>
<comment type="similarity">
    <text evidence="7">Belongs to the glycosyl hydrolase 18 family.</text>
</comment>
<dbReference type="GO" id="GO:0008061">
    <property type="term" value="F:chitin binding"/>
    <property type="evidence" value="ECO:0007669"/>
    <property type="project" value="InterPro"/>
</dbReference>
<protein>
    <recommendedName>
        <fullName evidence="2">chitinase</fullName>
        <ecNumber evidence="2">3.2.1.14</ecNumber>
    </recommendedName>
</protein>
<name>A0AAU7FE74_9NEIS</name>
<proteinExistence type="inferred from homology"/>
<keyword evidence="4" id="KW-0119">Carbohydrate metabolism</keyword>
<dbReference type="SUPFAM" id="SSF51445">
    <property type="entry name" value="(Trans)glycosidases"/>
    <property type="match status" value="1"/>
</dbReference>
<keyword evidence="4" id="KW-0624">Polysaccharide degradation</keyword>
<accession>A0AAU7FE74</accession>
<dbReference type="KEGG" id="cmav:ABHF33_06550"/>
<dbReference type="PROSITE" id="PS51910">
    <property type="entry name" value="GH18_2"/>
    <property type="match status" value="1"/>
</dbReference>
<evidence type="ECO:0000256" key="3">
    <source>
        <dbReference type="ARBA" id="ARBA00022801"/>
    </source>
</evidence>
<evidence type="ECO:0000256" key="6">
    <source>
        <dbReference type="RuleBase" id="RU000489"/>
    </source>
</evidence>
<dbReference type="InterPro" id="IPR050314">
    <property type="entry name" value="Glycosyl_Hydrlase_18"/>
</dbReference>
<feature type="signal peptide" evidence="8">
    <location>
        <begin position="1"/>
        <end position="22"/>
    </location>
</feature>
<organism evidence="10">
    <name type="scientific">Chitinibacter mangrovi</name>
    <dbReference type="NCBI Taxonomy" id="3153927"/>
    <lineage>
        <taxon>Bacteria</taxon>
        <taxon>Pseudomonadati</taxon>
        <taxon>Pseudomonadota</taxon>
        <taxon>Betaproteobacteria</taxon>
        <taxon>Neisseriales</taxon>
        <taxon>Chitinibacteraceae</taxon>
        <taxon>Chitinibacter</taxon>
    </lineage>
</organism>
<evidence type="ECO:0000256" key="1">
    <source>
        <dbReference type="ARBA" id="ARBA00000822"/>
    </source>
</evidence>
<dbReference type="Pfam" id="PF00704">
    <property type="entry name" value="Glyco_hydro_18"/>
    <property type="match status" value="1"/>
</dbReference>
<dbReference type="Gene3D" id="3.10.50.10">
    <property type="match status" value="1"/>
</dbReference>
<evidence type="ECO:0000256" key="5">
    <source>
        <dbReference type="ARBA" id="ARBA00023295"/>
    </source>
</evidence>
<dbReference type="GO" id="GO:0006032">
    <property type="term" value="P:chitin catabolic process"/>
    <property type="evidence" value="ECO:0007669"/>
    <property type="project" value="UniProtKB-KW"/>
</dbReference>
<dbReference type="AlphaFoldDB" id="A0AAU7FE74"/>